<proteinExistence type="predicted"/>
<dbReference type="InterPro" id="IPR008441">
    <property type="entry name" value="AfumC-like_glycosyl_Trfase"/>
</dbReference>
<dbReference type="SUPFAM" id="SSF53448">
    <property type="entry name" value="Nucleotide-diphospho-sugar transferases"/>
    <property type="match status" value="1"/>
</dbReference>
<protein>
    <recommendedName>
        <fullName evidence="3">Capsular polysaccharide synthesis protein</fullName>
    </recommendedName>
</protein>
<name>A0ABP2NHL3_9FIRM</name>
<accession>A0ABP2NHL3</accession>
<gene>
    <name evidence="1" type="ORF">HMPREF9454_02018</name>
</gene>
<reference evidence="1 2" key="1">
    <citation type="submission" date="2012-01" db="EMBL/GenBank/DDBJ databases">
        <title>The Genome Sequence of Megamonas funiformis YIT 11815.</title>
        <authorList>
            <consortium name="The Broad Institute Genome Sequencing Platform"/>
            <person name="Earl A."/>
            <person name="Ward D."/>
            <person name="Feldgarden M."/>
            <person name="Gevers D."/>
            <person name="Morotomi M."/>
            <person name="Young S.K."/>
            <person name="Zeng Q."/>
            <person name="Gargeya S."/>
            <person name="Fitzgerald M."/>
            <person name="Haas B."/>
            <person name="Abouelleil A."/>
            <person name="Alvarado L."/>
            <person name="Arachchi H.M."/>
            <person name="Berlin A."/>
            <person name="Chapman S.B."/>
            <person name="Gearin G."/>
            <person name="Goldberg J."/>
            <person name="Griggs A."/>
            <person name="Gujja S."/>
            <person name="Hansen M."/>
            <person name="Heiman D."/>
            <person name="Howarth C."/>
            <person name="Larimer J."/>
            <person name="Lui A."/>
            <person name="MacDonald P.J.P."/>
            <person name="McCowen C."/>
            <person name="Montmayeur A."/>
            <person name="Murphy C."/>
            <person name="Neiman D."/>
            <person name="Pearson M."/>
            <person name="Priest M."/>
            <person name="Roberts A."/>
            <person name="Saif S."/>
            <person name="Shea T."/>
            <person name="Sisk P."/>
            <person name="Stolte C."/>
            <person name="Sykes S."/>
            <person name="Wortman J."/>
            <person name="Nusbaum C."/>
            <person name="Birren B."/>
        </authorList>
    </citation>
    <scope>NUCLEOTIDE SEQUENCE [LARGE SCALE GENOMIC DNA]</scope>
    <source>
        <strain evidence="1 2">YIT 11815</strain>
    </source>
</reference>
<organism evidence="1 2">
    <name type="scientific">Megamonas funiformis YIT 11815</name>
    <dbReference type="NCBI Taxonomy" id="742816"/>
    <lineage>
        <taxon>Bacteria</taxon>
        <taxon>Bacillati</taxon>
        <taxon>Bacillota</taxon>
        <taxon>Negativicutes</taxon>
        <taxon>Selenomonadales</taxon>
        <taxon>Selenomonadaceae</taxon>
        <taxon>Megamonas</taxon>
    </lineage>
</organism>
<dbReference type="EMBL" id="ADMB01000088">
    <property type="protein sequence ID" value="EHR34512.1"/>
    <property type="molecule type" value="Genomic_DNA"/>
</dbReference>
<sequence length="329" mass="39534">MNLKELKFLFKKVDGINILKRYKYANVICFALLETLIIGFSKKSLEIVRLAVSNRIFNNLKKEYTPFIEDFKSKNIKSEKSKKSSIIWFCWFQGIENAPFIVKKCYESVLNNIKDRKIILITEKNYKEYISFPEYIQEKIDNKIIKGAHFSDLIRLELLLKYGGTWIDATVFCTKKNIPRYMLDSELFLFQCLKPGLDGHVTSVSNWFITSYSNNIIIKLTRNLLYEYWRKNNKLVDYFIFHNMFQLAIETYHEEWKKVIPFSNSIPHILLLRLFDEYDKNIWNEIKLMTPFHKLTYKFEEDKTKIKNSYYNFIINEKEDDKYDGDKEK</sequence>
<evidence type="ECO:0008006" key="3">
    <source>
        <dbReference type="Google" id="ProtNLM"/>
    </source>
</evidence>
<evidence type="ECO:0000313" key="2">
    <source>
        <dbReference type="Proteomes" id="UP000005963"/>
    </source>
</evidence>
<dbReference type="RefSeq" id="WP_008539575.1">
    <property type="nucleotide sequence ID" value="NZ_JH601092.1"/>
</dbReference>
<dbReference type="Pfam" id="PF05704">
    <property type="entry name" value="Caps_synth"/>
    <property type="match status" value="1"/>
</dbReference>
<dbReference type="Proteomes" id="UP000005963">
    <property type="component" value="Unassembled WGS sequence"/>
</dbReference>
<dbReference type="GeneID" id="62779625"/>
<dbReference type="InterPro" id="IPR029044">
    <property type="entry name" value="Nucleotide-diphossugar_trans"/>
</dbReference>
<dbReference type="Gene3D" id="3.90.550.20">
    <property type="match status" value="1"/>
</dbReference>
<evidence type="ECO:0000313" key="1">
    <source>
        <dbReference type="EMBL" id="EHR34512.1"/>
    </source>
</evidence>
<keyword evidence="2" id="KW-1185">Reference proteome</keyword>
<comment type="caution">
    <text evidence="1">The sequence shown here is derived from an EMBL/GenBank/DDBJ whole genome shotgun (WGS) entry which is preliminary data.</text>
</comment>